<evidence type="ECO:0000313" key="1">
    <source>
        <dbReference type="EMBL" id="MBP2358365.1"/>
    </source>
</evidence>
<comment type="caution">
    <text evidence="1">The sequence shown here is derived from an EMBL/GenBank/DDBJ whole genome shotgun (WGS) entry which is preliminary data.</text>
</comment>
<organism evidence="1 2">
    <name type="scientific">Streptomyces clavifer</name>
    <dbReference type="NCBI Taxonomy" id="68188"/>
    <lineage>
        <taxon>Bacteria</taxon>
        <taxon>Bacillati</taxon>
        <taxon>Actinomycetota</taxon>
        <taxon>Actinomycetes</taxon>
        <taxon>Kitasatosporales</taxon>
        <taxon>Streptomycetaceae</taxon>
        <taxon>Streptomyces</taxon>
    </lineage>
</organism>
<dbReference type="RefSeq" id="WP_209469508.1">
    <property type="nucleotide sequence ID" value="NZ_BMWJ01000002.1"/>
</dbReference>
<dbReference type="EMBL" id="JAGINS010000001">
    <property type="protein sequence ID" value="MBP2358365.1"/>
    <property type="molecule type" value="Genomic_DNA"/>
</dbReference>
<keyword evidence="2" id="KW-1185">Reference proteome</keyword>
<name>A0ABS4V373_9ACTN</name>
<dbReference type="Proteomes" id="UP001519311">
    <property type="component" value="Unassembled WGS sequence"/>
</dbReference>
<proteinExistence type="predicted"/>
<gene>
    <name evidence="1" type="ORF">JOF59_000765</name>
</gene>
<protein>
    <submittedName>
        <fullName evidence="1">Uncharacterized protein</fullName>
    </submittedName>
</protein>
<accession>A0ABS4V373</accession>
<reference evidence="1 2" key="1">
    <citation type="submission" date="2021-03" db="EMBL/GenBank/DDBJ databases">
        <title>Sequencing the genomes of 1000 actinobacteria strains.</title>
        <authorList>
            <person name="Klenk H.-P."/>
        </authorList>
    </citation>
    <scope>NUCLEOTIDE SEQUENCE [LARGE SCALE GENOMIC DNA]</scope>
    <source>
        <strain evidence="1 2">DSM 40843</strain>
    </source>
</reference>
<evidence type="ECO:0000313" key="2">
    <source>
        <dbReference type="Proteomes" id="UP001519311"/>
    </source>
</evidence>
<sequence length="548" mass="59054">MNLHDAARRLPDIAVLRDHCRGLAVLHAILEPEAARRFCAFAVTEDGPQSAWLRHRDGRWLRVDFCEAGALLHWHKEPGQGRIAVPDDVLKTLRPILHEVRCDCLADPQLMAAALWREKDSDAWRATDDSAPGASPSLLRCLTDRSPERARRFATKRYGTPCDLEAVRHLIGLRPLTDALVAGLNPALDLTDLGPDLASAQYPLTMRLPLVRHLSTVGPGAAAEPSRPRLASPLQPVTTSVVSSLQPHGTALLALDRPRHDLELFRRRDASGLITTAVFRYGADHDQQHFTDLGAEVDSDMVAIGGGASAVDSPHGALLTASYPADDGSAWLASSKDHNVPQPHRLTAFAIGMKIDGVSRQRLVEELLTVVQTRSRRAAHPYVSARVPQGHTLIGGGFRVNWQDPPSGDANGNLATASFPRAGGAWTVRSKDHQISSPCTIDAFAVCLKSSFVIDGAEYTVRAWTDFTESEGSPVPHPSAALPLSPSGYVLTGMGAEALPTEPGSLLWQLEPTTDGTAPGVRAGAKHHGQWSAATLCAWALGIRLQRS</sequence>